<dbReference type="Gene3D" id="1.10.555.10">
    <property type="entry name" value="Rho GTPase activation protein"/>
    <property type="match status" value="1"/>
</dbReference>
<evidence type="ECO:0000313" key="3">
    <source>
        <dbReference type="Proteomes" id="UP001516400"/>
    </source>
</evidence>
<name>A0ABD2NDS4_9CUCU</name>
<evidence type="ECO:0000259" key="1">
    <source>
        <dbReference type="PROSITE" id="PS50238"/>
    </source>
</evidence>
<reference evidence="2 3" key="1">
    <citation type="journal article" date="2021" name="BMC Biol.">
        <title>Horizontally acquired antibacterial genes associated with adaptive radiation of ladybird beetles.</title>
        <authorList>
            <person name="Li H.S."/>
            <person name="Tang X.F."/>
            <person name="Huang Y.H."/>
            <person name="Xu Z.Y."/>
            <person name="Chen M.L."/>
            <person name="Du X.Y."/>
            <person name="Qiu B.Y."/>
            <person name="Chen P.T."/>
            <person name="Zhang W."/>
            <person name="Slipinski A."/>
            <person name="Escalona H.E."/>
            <person name="Waterhouse R.M."/>
            <person name="Zwick A."/>
            <person name="Pang H."/>
        </authorList>
    </citation>
    <scope>NUCLEOTIDE SEQUENCE [LARGE SCALE GENOMIC DNA]</scope>
    <source>
        <strain evidence="2">SYSU2018</strain>
    </source>
</reference>
<dbReference type="SUPFAM" id="SSF48350">
    <property type="entry name" value="GTPase activation domain, GAP"/>
    <property type="match status" value="1"/>
</dbReference>
<sequence length="71" mass="8190">MVPALIIHCINEIELRDQRGVEVYRVPGSEEDVNTLKEKFLRRKAALCRNDTGEVKDFLRYPSTPINEDTS</sequence>
<dbReference type="PANTHER" id="PTHR46199:SF3">
    <property type="entry name" value="RAC GTPASE-ACTIVATING PROTEIN 1"/>
    <property type="match status" value="1"/>
</dbReference>
<dbReference type="InterPro" id="IPR000198">
    <property type="entry name" value="RhoGAP_dom"/>
</dbReference>
<dbReference type="InterPro" id="IPR008936">
    <property type="entry name" value="Rho_GTPase_activation_prot"/>
</dbReference>
<dbReference type="AlphaFoldDB" id="A0ABD2NDS4"/>
<dbReference type="Proteomes" id="UP001516400">
    <property type="component" value="Unassembled WGS sequence"/>
</dbReference>
<proteinExistence type="predicted"/>
<gene>
    <name evidence="2" type="ORF">HHI36_011962</name>
</gene>
<organism evidence="2 3">
    <name type="scientific">Cryptolaemus montrouzieri</name>
    <dbReference type="NCBI Taxonomy" id="559131"/>
    <lineage>
        <taxon>Eukaryota</taxon>
        <taxon>Metazoa</taxon>
        <taxon>Ecdysozoa</taxon>
        <taxon>Arthropoda</taxon>
        <taxon>Hexapoda</taxon>
        <taxon>Insecta</taxon>
        <taxon>Pterygota</taxon>
        <taxon>Neoptera</taxon>
        <taxon>Endopterygota</taxon>
        <taxon>Coleoptera</taxon>
        <taxon>Polyphaga</taxon>
        <taxon>Cucujiformia</taxon>
        <taxon>Coccinelloidea</taxon>
        <taxon>Coccinellidae</taxon>
        <taxon>Scymninae</taxon>
        <taxon>Scymnini</taxon>
        <taxon>Cryptolaemus</taxon>
    </lineage>
</organism>
<keyword evidence="3" id="KW-1185">Reference proteome</keyword>
<feature type="domain" description="Rho-GAP" evidence="1">
    <location>
        <begin position="1"/>
        <end position="71"/>
    </location>
</feature>
<evidence type="ECO:0000313" key="2">
    <source>
        <dbReference type="EMBL" id="KAL3276590.1"/>
    </source>
</evidence>
<feature type="non-terminal residue" evidence="2">
    <location>
        <position position="71"/>
    </location>
</feature>
<dbReference type="PANTHER" id="PTHR46199">
    <property type="entry name" value="RAC GTPASE-ACTIVATING PROTEIN 1"/>
    <property type="match status" value="1"/>
</dbReference>
<dbReference type="Pfam" id="PF00620">
    <property type="entry name" value="RhoGAP"/>
    <property type="match status" value="1"/>
</dbReference>
<protein>
    <recommendedName>
        <fullName evidence="1">Rho-GAP domain-containing protein</fullName>
    </recommendedName>
</protein>
<comment type="caution">
    <text evidence="2">The sequence shown here is derived from an EMBL/GenBank/DDBJ whole genome shotgun (WGS) entry which is preliminary data.</text>
</comment>
<dbReference type="EMBL" id="JABFTP020000103">
    <property type="protein sequence ID" value="KAL3276590.1"/>
    <property type="molecule type" value="Genomic_DNA"/>
</dbReference>
<dbReference type="PROSITE" id="PS50238">
    <property type="entry name" value="RHOGAP"/>
    <property type="match status" value="1"/>
</dbReference>
<accession>A0ABD2NDS4</accession>